<dbReference type="GO" id="GO:0016114">
    <property type="term" value="P:terpenoid biosynthetic process"/>
    <property type="evidence" value="ECO:0007669"/>
    <property type="project" value="InterPro"/>
</dbReference>
<dbReference type="AlphaFoldDB" id="B9RY04"/>
<protein>
    <submittedName>
        <fullName evidence="3">Casbene synthase, putative</fullName>
        <ecNumber evidence="3">4.2.3.8</ecNumber>
    </submittedName>
</protein>
<dbReference type="EMBL" id="EQ973829">
    <property type="protein sequence ID" value="EEF43765.1"/>
    <property type="molecule type" value="Genomic_DNA"/>
</dbReference>
<dbReference type="STRING" id="3988.B9RY04"/>
<reference evidence="4" key="1">
    <citation type="journal article" date="2010" name="Nat. Biotechnol.">
        <title>Draft genome sequence of the oilseed species Ricinus communis.</title>
        <authorList>
            <person name="Chan A.P."/>
            <person name="Crabtree J."/>
            <person name="Zhao Q."/>
            <person name="Lorenzi H."/>
            <person name="Orvis J."/>
            <person name="Puiu D."/>
            <person name="Melake-Berhan A."/>
            <person name="Jones K.M."/>
            <person name="Redman J."/>
            <person name="Chen G."/>
            <person name="Cahoon E.B."/>
            <person name="Gedil M."/>
            <person name="Stanke M."/>
            <person name="Haas B.J."/>
            <person name="Wortman J.R."/>
            <person name="Fraser-Liggett C.M."/>
            <person name="Ravel J."/>
            <person name="Rabinowicz P.D."/>
        </authorList>
    </citation>
    <scope>NUCLEOTIDE SEQUENCE [LARGE SCALE GENOMIC DNA]</scope>
    <source>
        <strain evidence="4">cv. Hale</strain>
    </source>
</reference>
<dbReference type="PANTHER" id="PTHR31225:SF231">
    <property type="entry name" value="TERPENE SYNTHASE 6-RELATED"/>
    <property type="match status" value="1"/>
</dbReference>
<keyword evidence="3" id="KW-0456">Lyase</keyword>
<evidence type="ECO:0000313" key="3">
    <source>
        <dbReference type="EMBL" id="EEF43765.1"/>
    </source>
</evidence>
<dbReference type="Gene3D" id="1.50.10.130">
    <property type="entry name" value="Terpene synthase, N-terminal domain"/>
    <property type="match status" value="1"/>
</dbReference>
<dbReference type="Proteomes" id="UP000008311">
    <property type="component" value="Unassembled WGS sequence"/>
</dbReference>
<evidence type="ECO:0000313" key="4">
    <source>
        <dbReference type="Proteomes" id="UP000008311"/>
    </source>
</evidence>
<feature type="domain" description="Terpene synthase metal-binding" evidence="2">
    <location>
        <begin position="95"/>
        <end position="156"/>
    </location>
</feature>
<dbReference type="GO" id="GO:0051762">
    <property type="term" value="P:sesquiterpene biosynthetic process"/>
    <property type="evidence" value="ECO:0000318"/>
    <property type="project" value="GO_Central"/>
</dbReference>
<evidence type="ECO:0000256" key="1">
    <source>
        <dbReference type="ARBA" id="ARBA00022723"/>
    </source>
</evidence>
<dbReference type="SUPFAM" id="SSF48576">
    <property type="entry name" value="Terpenoid synthases"/>
    <property type="match status" value="1"/>
</dbReference>
<dbReference type="Gene3D" id="1.10.600.10">
    <property type="entry name" value="Farnesyl Diphosphate Synthase"/>
    <property type="match status" value="1"/>
</dbReference>
<dbReference type="GO" id="GO:0000287">
    <property type="term" value="F:magnesium ion binding"/>
    <property type="evidence" value="ECO:0007669"/>
    <property type="project" value="InterPro"/>
</dbReference>
<dbReference type="InterPro" id="IPR036965">
    <property type="entry name" value="Terpene_synth_N_sf"/>
</dbReference>
<dbReference type="PANTHER" id="PTHR31225">
    <property type="entry name" value="OS04G0344100 PROTEIN-RELATED"/>
    <property type="match status" value="1"/>
</dbReference>
<dbReference type="InterPro" id="IPR005630">
    <property type="entry name" value="Terpene_synthase_metal-bd"/>
</dbReference>
<sequence length="156" mass="18673">METVKVFQNHMKKMVRERESLLAVTCKCGTILYIRNSLLRPYHQGIERLEARQYICFYRKDESCNETLLKFAKLDFNRLQLLYKQELASLSKWWKDLNLAEELPYMRDRLVETYLWAIGNHFEPQYAFSRVMITKYTVMVSAVDDTYDAYGTIDEL</sequence>
<dbReference type="GO" id="GO:0010334">
    <property type="term" value="F:sesquiterpene synthase activity"/>
    <property type="evidence" value="ECO:0000318"/>
    <property type="project" value="GO_Central"/>
</dbReference>
<organism evidence="3 4">
    <name type="scientific">Ricinus communis</name>
    <name type="common">Castor bean</name>
    <dbReference type="NCBI Taxonomy" id="3988"/>
    <lineage>
        <taxon>Eukaryota</taxon>
        <taxon>Viridiplantae</taxon>
        <taxon>Streptophyta</taxon>
        <taxon>Embryophyta</taxon>
        <taxon>Tracheophyta</taxon>
        <taxon>Spermatophyta</taxon>
        <taxon>Magnoliopsida</taxon>
        <taxon>eudicotyledons</taxon>
        <taxon>Gunneridae</taxon>
        <taxon>Pentapetalae</taxon>
        <taxon>rosids</taxon>
        <taxon>fabids</taxon>
        <taxon>Malpighiales</taxon>
        <taxon>Euphorbiaceae</taxon>
        <taxon>Acalyphoideae</taxon>
        <taxon>Acalypheae</taxon>
        <taxon>Ricinus</taxon>
    </lineage>
</organism>
<dbReference type="GO" id="GO:0050449">
    <property type="term" value="F:casbene synthase activity"/>
    <property type="evidence" value="ECO:0007669"/>
    <property type="project" value="UniProtKB-EC"/>
</dbReference>
<dbReference type="Pfam" id="PF03936">
    <property type="entry name" value="Terpene_synth_C"/>
    <property type="match status" value="1"/>
</dbReference>
<evidence type="ECO:0000259" key="2">
    <source>
        <dbReference type="Pfam" id="PF03936"/>
    </source>
</evidence>
<proteinExistence type="predicted"/>
<dbReference type="InterPro" id="IPR008949">
    <property type="entry name" value="Isoprenoid_synthase_dom_sf"/>
</dbReference>
<dbReference type="InterPro" id="IPR050148">
    <property type="entry name" value="Terpene_synthase-like"/>
</dbReference>
<keyword evidence="1" id="KW-0479">Metal-binding</keyword>
<keyword evidence="4" id="KW-1185">Reference proteome</keyword>
<name>B9RY04_RICCO</name>
<dbReference type="EC" id="4.2.3.8" evidence="3"/>
<accession>B9RY04</accession>
<gene>
    <name evidence="3" type="ORF">RCOM_1306160</name>
</gene>
<dbReference type="InParanoid" id="B9RY04"/>